<reference evidence="1" key="1">
    <citation type="journal article" date="2014" name="Int. J. Syst. Evol. Microbiol.">
        <title>Complete genome sequence of Corynebacterium casei LMG S-19264T (=DSM 44701T), isolated from a smear-ripened cheese.</title>
        <authorList>
            <consortium name="US DOE Joint Genome Institute (JGI-PGF)"/>
            <person name="Walter F."/>
            <person name="Albersmeier A."/>
            <person name="Kalinowski J."/>
            <person name="Ruckert C."/>
        </authorList>
    </citation>
    <scope>NUCLEOTIDE SEQUENCE</scope>
    <source>
        <strain evidence="1">JCM 13306</strain>
    </source>
</reference>
<dbReference type="RefSeq" id="WP_140723047.1">
    <property type="nucleotide sequence ID" value="NZ_BNBA01000025.1"/>
</dbReference>
<reference evidence="1" key="2">
    <citation type="submission" date="2020-09" db="EMBL/GenBank/DDBJ databases">
        <authorList>
            <person name="Sun Q."/>
            <person name="Ohkuma M."/>
        </authorList>
    </citation>
    <scope>NUCLEOTIDE SEQUENCE</scope>
    <source>
        <strain evidence="1">JCM 13306</strain>
    </source>
</reference>
<evidence type="ECO:0000313" key="1">
    <source>
        <dbReference type="EMBL" id="GHH57415.1"/>
    </source>
</evidence>
<accession>A0A919F9V6</accession>
<name>A0A919F9V6_9XANT</name>
<dbReference type="EMBL" id="BNBA01000025">
    <property type="protein sequence ID" value="GHH57415.1"/>
    <property type="molecule type" value="Genomic_DNA"/>
</dbReference>
<keyword evidence="2" id="KW-1185">Reference proteome</keyword>
<proteinExistence type="predicted"/>
<dbReference type="AlphaFoldDB" id="A0A919F9V6"/>
<dbReference type="Proteomes" id="UP000623958">
    <property type="component" value="Unassembled WGS sequence"/>
</dbReference>
<gene>
    <name evidence="1" type="ORF">GCM10009090_28530</name>
</gene>
<sequence length="361" mass="40425">MNAKNPSMDDIEYTSLLPLSYMVPTFYPTLPGVPQAVGGAPQVRLADPDLQARAQRLINVLYLAATEFKDLDGMNDPEALKVFIAPEFYFRKASEQEAEQGRFLRSTSFGSYPESARFVLAEALHEAIHQSPLFKDWVVVAGTICSQLPRNPPHRLNLLNTALMLRGRRGAMDASMPYMLMEKHYISNIDGPPQNWHANLDPTTTYSFRLNPDQELDNLIFWDGMAVGLEVCLDHSMQVVANAMNVMNQSLGTTPNALDLQLVTSCGMSIVNQAVAVSDGSLVMLTDGMSHYLDRLPEPVFQIGRYDAAAGRVDQLDTRNFEFLELPRTQDYQVEYFGGRYNRLGRRQGVWRGEALPLSRG</sequence>
<comment type="caution">
    <text evidence="1">The sequence shown here is derived from an EMBL/GenBank/DDBJ whole genome shotgun (WGS) entry which is preliminary data.</text>
</comment>
<evidence type="ECO:0000313" key="2">
    <source>
        <dbReference type="Proteomes" id="UP000623958"/>
    </source>
</evidence>
<organism evidence="1 2">
    <name type="scientific">Xanthomonas boreopolis</name>
    <dbReference type="NCBI Taxonomy" id="86183"/>
    <lineage>
        <taxon>Bacteria</taxon>
        <taxon>Pseudomonadati</taxon>
        <taxon>Pseudomonadota</taxon>
        <taxon>Gammaproteobacteria</taxon>
        <taxon>Lysobacterales</taxon>
        <taxon>Lysobacteraceae</taxon>
        <taxon>Xanthomonas</taxon>
    </lineage>
</organism>
<protein>
    <submittedName>
        <fullName evidence="1">Uncharacterized protein</fullName>
    </submittedName>
</protein>